<dbReference type="InterPro" id="IPR017451">
    <property type="entry name" value="F-box-assoc_interact_dom"/>
</dbReference>
<protein>
    <recommendedName>
        <fullName evidence="13">F-box domain-containing protein</fullName>
    </recommendedName>
</protein>
<dbReference type="HOGENOM" id="CLU_320393_0_0_1"/>
<evidence type="ECO:0000256" key="7">
    <source>
        <dbReference type="ARBA" id="ARBA00022989"/>
    </source>
</evidence>
<dbReference type="PRINTS" id="PR00463">
    <property type="entry name" value="EP450I"/>
</dbReference>
<accession>M4CAV1</accession>
<dbReference type="Pfam" id="PF00646">
    <property type="entry name" value="F-box"/>
    <property type="match status" value="1"/>
</dbReference>
<comment type="subcellular location">
    <subcellularLocation>
        <location evidence="2">Membrane</location>
        <topology evidence="2">Single-pass membrane protein</topology>
    </subcellularLocation>
</comment>
<name>M4CAV1_BRACM</name>
<dbReference type="InterPro" id="IPR051103">
    <property type="entry name" value="Plant_metabolite_P450s"/>
</dbReference>
<dbReference type="Pfam" id="PF07734">
    <property type="entry name" value="FBA_1"/>
    <property type="match status" value="1"/>
</dbReference>
<comment type="similarity">
    <text evidence="3">Belongs to the cytochrome P450 family.</text>
</comment>
<sequence length="906" mass="103881">MTKISDLPVNLVEEILSKVPLKYMRAVRLTCKEWDTLSKSRSFSKMHIDKISAGESMMVVVLMRYNLYLMNVVLVVNEDPLIECKGQLTCLDKQNYKISHVFHCDGLLLCVLKDDYTKVIVWNPYWGQTRSIECRYSVGPNRWFWFSYALGYEDKGGSSCRAYKFLRFIDQFVGYEDNFIWYEIYDFESSSWKTLDVITPHWRINLYERGVSLKGNTYWLASPRNTYEGLDNHIICFDFTSESFGPLLRLPFDAGDDATVTLSCVREEKLAVLFTHYELEGPLEFEIWISTKIEAEKVSWSKFLRVVDAEFEPLISYDCFFIDEEKKVAMSFEDAYPTKFNIVGEAGYFKKLELEERLGRDIKWMQHACSYVRSLADIKQPAAAGGKRKQQSELEKQRYDQNMARLAALKKLSRAWQQENKGDNIPTMAAMMIVDFQNCFIFILLCLFSLLCYTLFFRKQKKSRLGFDDLPPSPPSLPIIGHLHIILSLLIHKSLQKLASKYGPLLHLRIFNFPIVLVSSASVAEEIFKTQDVNVSSRSLPTSEGSLYFGSSGFIFAPYGDYWKFMKKLITTKLLGPQALERSRGIRGDEVKLFYSNLLDKAMRKERVDIGEEAMKLTNNSMCKILMGRVCVEDAEIVRGLVAKTDSLTKKLFLASVLRRPLEKLGISLFKKELMGVSSMFDEVLERYLVEHEKKQEEQGGDMMDVLIEAYRDENAEYKITRNHIKSSLVDLFIAGSETTSNSIEWTMAELINNPKTVMKEGLRLHPPAPLVVRTFQEGCEVKGFYIPEKTTLVVNGYAVMRDPDVWEDPEEFKPERFLATSRSGQEEDKTKGLRYIPFGSGRRGCPGSNLAYLFLGAAVGVMVQAFDWRIKEEKVNMDEVAGAASLSMAHPIHATPVARTRNLLT</sequence>
<evidence type="ECO:0000256" key="3">
    <source>
        <dbReference type="ARBA" id="ARBA00010617"/>
    </source>
</evidence>
<dbReference type="InterPro" id="IPR036047">
    <property type="entry name" value="F-box-like_dom_sf"/>
</dbReference>
<dbReference type="InterPro" id="IPR017972">
    <property type="entry name" value="Cyt_P450_CS"/>
</dbReference>
<dbReference type="Gramene" id="Bra001330.1">
    <property type="protein sequence ID" value="Bra001330.1-P"/>
    <property type="gene ID" value="Bra001330"/>
</dbReference>
<keyword evidence="15" id="KW-1185">Reference proteome</keyword>
<dbReference type="InParanoid" id="M4CAV1"/>
<dbReference type="GO" id="GO:0016709">
    <property type="term" value="F:oxidoreductase activity, acting on paired donors, with incorporation or reduction of molecular oxygen, NAD(P)H as one donor, and incorporation of one atom of oxygen"/>
    <property type="evidence" value="ECO:0000318"/>
    <property type="project" value="GO_Central"/>
</dbReference>
<keyword evidence="11" id="KW-0408">Iron</keyword>
<dbReference type="SUPFAM" id="SSF48264">
    <property type="entry name" value="Cytochrome P450"/>
    <property type="match status" value="1"/>
</dbReference>
<dbReference type="InterPro" id="IPR001128">
    <property type="entry name" value="Cyt_P450"/>
</dbReference>
<keyword evidence="4 11" id="KW-0349">Heme</keyword>
<dbReference type="Proteomes" id="UP000011750">
    <property type="component" value="Chromosome A03"/>
</dbReference>
<dbReference type="InterPro" id="IPR006527">
    <property type="entry name" value="F-box-assoc_dom_typ1"/>
</dbReference>
<dbReference type="PROSITE" id="PS00086">
    <property type="entry name" value="CYTOCHROME_P450"/>
    <property type="match status" value="1"/>
</dbReference>
<dbReference type="EnsemblPlants" id="Bra001330.1">
    <property type="protein sequence ID" value="Bra001330.1-P"/>
    <property type="gene ID" value="Bra001330"/>
</dbReference>
<dbReference type="GO" id="GO:0016020">
    <property type="term" value="C:membrane"/>
    <property type="evidence" value="ECO:0000318"/>
    <property type="project" value="GO_Central"/>
</dbReference>
<feature type="binding site" description="axial binding residue" evidence="11">
    <location>
        <position position="846"/>
    </location>
    <ligand>
        <name>heme</name>
        <dbReference type="ChEBI" id="CHEBI:30413"/>
    </ligand>
    <ligandPart>
        <name>Fe</name>
        <dbReference type="ChEBI" id="CHEBI:18248"/>
    </ligandPart>
</feature>
<dbReference type="InterPro" id="IPR002401">
    <property type="entry name" value="Cyt_P450_E_grp-I"/>
</dbReference>
<dbReference type="GO" id="GO:0005506">
    <property type="term" value="F:iron ion binding"/>
    <property type="evidence" value="ECO:0007669"/>
    <property type="project" value="InterPro"/>
</dbReference>
<reference evidence="14 15" key="1">
    <citation type="journal article" date="2011" name="Nat. Genet.">
        <title>The genome of the mesopolyploid crop species Brassica rapa.</title>
        <authorList>
            <consortium name="Brassica rapa Genome Sequencing Project Consortium"/>
            <person name="Wang X."/>
            <person name="Wang H."/>
            <person name="Wang J."/>
            <person name="Sun R."/>
            <person name="Wu J."/>
            <person name="Liu S."/>
            <person name="Bai Y."/>
            <person name="Mun J.H."/>
            <person name="Bancroft I."/>
            <person name="Cheng F."/>
            <person name="Huang S."/>
            <person name="Li X."/>
            <person name="Hua W."/>
            <person name="Wang J."/>
            <person name="Wang X."/>
            <person name="Freeling M."/>
            <person name="Pires J.C."/>
            <person name="Paterson A.H."/>
            <person name="Chalhoub B."/>
            <person name="Wang B."/>
            <person name="Hayward A."/>
            <person name="Sharpe A.G."/>
            <person name="Park B.S."/>
            <person name="Weisshaar B."/>
            <person name="Liu B."/>
            <person name="Li B."/>
            <person name="Liu B."/>
            <person name="Tong C."/>
            <person name="Song C."/>
            <person name="Duran C."/>
            <person name="Peng C."/>
            <person name="Geng C."/>
            <person name="Koh C."/>
            <person name="Lin C."/>
            <person name="Edwards D."/>
            <person name="Mu D."/>
            <person name="Shen D."/>
            <person name="Soumpourou E."/>
            <person name="Li F."/>
            <person name="Fraser F."/>
            <person name="Conant G."/>
            <person name="Lassalle G."/>
            <person name="King G.J."/>
            <person name="Bonnema G."/>
            <person name="Tang H."/>
            <person name="Wang H."/>
            <person name="Belcram H."/>
            <person name="Zhou H."/>
            <person name="Hirakawa H."/>
            <person name="Abe H."/>
            <person name="Guo H."/>
            <person name="Wang H."/>
            <person name="Jin H."/>
            <person name="Parkin I.A."/>
            <person name="Batley J."/>
            <person name="Kim J.S."/>
            <person name="Just J."/>
            <person name="Li J."/>
            <person name="Xu J."/>
            <person name="Deng J."/>
            <person name="Kim J.A."/>
            <person name="Li J."/>
            <person name="Yu J."/>
            <person name="Meng J."/>
            <person name="Wang J."/>
            <person name="Min J."/>
            <person name="Poulain J."/>
            <person name="Wang J."/>
            <person name="Hatakeyama K."/>
            <person name="Wu K."/>
            <person name="Wang L."/>
            <person name="Fang L."/>
            <person name="Trick M."/>
            <person name="Links M.G."/>
            <person name="Zhao M."/>
            <person name="Jin M."/>
            <person name="Ramchiary N."/>
            <person name="Drou N."/>
            <person name="Berkman P.J."/>
            <person name="Cai Q."/>
            <person name="Huang Q."/>
            <person name="Li R."/>
            <person name="Tabata S."/>
            <person name="Cheng S."/>
            <person name="Zhang S."/>
            <person name="Zhang S."/>
            <person name="Huang S."/>
            <person name="Sato S."/>
            <person name="Sun S."/>
            <person name="Kwon S.J."/>
            <person name="Choi S.R."/>
            <person name="Lee T.H."/>
            <person name="Fan W."/>
            <person name="Zhao X."/>
            <person name="Tan X."/>
            <person name="Xu X."/>
            <person name="Wang Y."/>
            <person name="Qiu Y."/>
            <person name="Yin Y."/>
            <person name="Li Y."/>
            <person name="Du Y."/>
            <person name="Liao Y."/>
            <person name="Lim Y."/>
            <person name="Narusaka Y."/>
            <person name="Wang Y."/>
            <person name="Wang Z."/>
            <person name="Li Z."/>
            <person name="Wang Z."/>
            <person name="Xiong Z."/>
            <person name="Zhang Z."/>
        </authorList>
    </citation>
    <scope>NUCLEOTIDE SEQUENCE [LARGE SCALE GENOMIC DNA]</scope>
    <source>
        <strain evidence="14 15">cv. Chiifu-401-42</strain>
    </source>
</reference>
<evidence type="ECO:0000259" key="13">
    <source>
        <dbReference type="PROSITE" id="PS50181"/>
    </source>
</evidence>
<dbReference type="PRINTS" id="PR00385">
    <property type="entry name" value="P450"/>
</dbReference>
<evidence type="ECO:0000256" key="9">
    <source>
        <dbReference type="ARBA" id="ARBA00023033"/>
    </source>
</evidence>
<dbReference type="STRING" id="51351.M4CAV1"/>
<keyword evidence="9" id="KW-0503">Monooxygenase</keyword>
<evidence type="ECO:0000313" key="14">
    <source>
        <dbReference type="EnsemblPlants" id="Bra001330.1-P"/>
    </source>
</evidence>
<dbReference type="InterPro" id="IPR001810">
    <property type="entry name" value="F-box_dom"/>
</dbReference>
<evidence type="ECO:0000313" key="15">
    <source>
        <dbReference type="Proteomes" id="UP000011750"/>
    </source>
</evidence>
<feature type="domain" description="F-box" evidence="13">
    <location>
        <begin position="1"/>
        <end position="46"/>
    </location>
</feature>
<dbReference type="InterPro" id="IPR036396">
    <property type="entry name" value="Cyt_P450_sf"/>
</dbReference>
<dbReference type="AlphaFoldDB" id="M4CAV1"/>
<evidence type="ECO:0000256" key="6">
    <source>
        <dbReference type="ARBA" id="ARBA00022723"/>
    </source>
</evidence>
<evidence type="ECO:0000256" key="10">
    <source>
        <dbReference type="ARBA" id="ARBA00023136"/>
    </source>
</evidence>
<dbReference type="eggNOG" id="KOG0156">
    <property type="taxonomic scope" value="Eukaryota"/>
</dbReference>
<evidence type="ECO:0000256" key="1">
    <source>
        <dbReference type="ARBA" id="ARBA00001971"/>
    </source>
</evidence>
<organism evidence="14 15">
    <name type="scientific">Brassica campestris</name>
    <name type="common">Field mustard</name>
    <dbReference type="NCBI Taxonomy" id="3711"/>
    <lineage>
        <taxon>Eukaryota</taxon>
        <taxon>Viridiplantae</taxon>
        <taxon>Streptophyta</taxon>
        <taxon>Embryophyta</taxon>
        <taxon>Tracheophyta</taxon>
        <taxon>Spermatophyta</taxon>
        <taxon>Magnoliopsida</taxon>
        <taxon>eudicotyledons</taxon>
        <taxon>Gunneridae</taxon>
        <taxon>Pentapetalae</taxon>
        <taxon>rosids</taxon>
        <taxon>malvids</taxon>
        <taxon>Brassicales</taxon>
        <taxon>Brassicaceae</taxon>
        <taxon>Brassiceae</taxon>
        <taxon>Brassica</taxon>
    </lineage>
</organism>
<evidence type="ECO:0000256" key="11">
    <source>
        <dbReference type="PIRSR" id="PIRSR602401-1"/>
    </source>
</evidence>
<dbReference type="SMART" id="SM00256">
    <property type="entry name" value="FBOX"/>
    <property type="match status" value="1"/>
</dbReference>
<dbReference type="Gene3D" id="1.20.1280.50">
    <property type="match status" value="1"/>
</dbReference>
<dbReference type="Gene3D" id="1.10.630.10">
    <property type="entry name" value="Cytochrome P450"/>
    <property type="match status" value="1"/>
</dbReference>
<dbReference type="CDD" id="cd20655">
    <property type="entry name" value="CYP93"/>
    <property type="match status" value="1"/>
</dbReference>
<keyword evidence="10 12" id="KW-0472">Membrane</keyword>
<keyword evidence="6 11" id="KW-0479">Metal-binding</keyword>
<dbReference type="PANTHER" id="PTHR24298">
    <property type="entry name" value="FLAVONOID 3'-MONOOXYGENASE-RELATED"/>
    <property type="match status" value="1"/>
</dbReference>
<comment type="cofactor">
    <cofactor evidence="1 11">
        <name>heme</name>
        <dbReference type="ChEBI" id="CHEBI:30413"/>
    </cofactor>
</comment>
<evidence type="ECO:0000256" key="8">
    <source>
        <dbReference type="ARBA" id="ARBA00023002"/>
    </source>
</evidence>
<proteinExistence type="inferred from homology"/>
<keyword evidence="5 12" id="KW-0812">Transmembrane</keyword>
<reference evidence="14" key="3">
    <citation type="submission" date="2023-03" db="UniProtKB">
        <authorList>
            <consortium name="EnsemblPlants"/>
        </authorList>
    </citation>
    <scope>IDENTIFICATION</scope>
    <source>
        <strain evidence="14">cv. Chiifu-401-42</strain>
    </source>
</reference>
<dbReference type="GO" id="GO:0020037">
    <property type="term" value="F:heme binding"/>
    <property type="evidence" value="ECO:0007669"/>
    <property type="project" value="InterPro"/>
</dbReference>
<evidence type="ECO:0000256" key="2">
    <source>
        <dbReference type="ARBA" id="ARBA00004167"/>
    </source>
</evidence>
<dbReference type="NCBIfam" id="TIGR01640">
    <property type="entry name" value="F_box_assoc_1"/>
    <property type="match status" value="1"/>
</dbReference>
<dbReference type="Pfam" id="PF00067">
    <property type="entry name" value="p450"/>
    <property type="match status" value="1"/>
</dbReference>
<reference evidence="14 15" key="2">
    <citation type="journal article" date="2018" name="Hortic Res">
        <title>Improved Brassica rapa reference genome by single-molecule sequencing and chromosome conformation capture technologies.</title>
        <authorList>
            <person name="Zhang L."/>
            <person name="Cai X."/>
            <person name="Wu J."/>
            <person name="Liu M."/>
            <person name="Grob S."/>
            <person name="Cheng F."/>
            <person name="Liang J."/>
            <person name="Cai C."/>
            <person name="Liu Z."/>
            <person name="Liu B."/>
            <person name="Wang F."/>
            <person name="Li S."/>
            <person name="Liu F."/>
            <person name="Li X."/>
            <person name="Cheng L."/>
            <person name="Yang W."/>
            <person name="Li M.H."/>
            <person name="Grossniklaus U."/>
            <person name="Zheng H."/>
            <person name="Wang X."/>
        </authorList>
    </citation>
    <scope>NUCLEOTIDE SEQUENCE [LARGE SCALE GENOMIC DNA]</scope>
    <source>
        <strain evidence="14 15">cv. Chiifu-401-42</strain>
    </source>
</reference>
<evidence type="ECO:0000256" key="5">
    <source>
        <dbReference type="ARBA" id="ARBA00022692"/>
    </source>
</evidence>
<dbReference type="PANTHER" id="PTHR24298:SF827">
    <property type="entry name" value="CYTOCHROME P450, FAMILY 705, SUBFAMILY A, POLYPEPTIDE 8-RELATED"/>
    <property type="match status" value="1"/>
</dbReference>
<dbReference type="SUPFAM" id="SSF81383">
    <property type="entry name" value="F-box domain"/>
    <property type="match status" value="1"/>
</dbReference>
<keyword evidence="7 12" id="KW-1133">Transmembrane helix</keyword>
<feature type="transmembrane region" description="Helical" evidence="12">
    <location>
        <begin position="440"/>
        <end position="457"/>
    </location>
</feature>
<keyword evidence="8" id="KW-0560">Oxidoreductase</keyword>
<evidence type="ECO:0000256" key="4">
    <source>
        <dbReference type="ARBA" id="ARBA00022617"/>
    </source>
</evidence>
<dbReference type="PROSITE" id="PS50181">
    <property type="entry name" value="FBOX"/>
    <property type="match status" value="1"/>
</dbReference>
<evidence type="ECO:0000256" key="12">
    <source>
        <dbReference type="SAM" id="Phobius"/>
    </source>
</evidence>